<evidence type="ECO:0000259" key="2">
    <source>
        <dbReference type="Pfam" id="PF09374"/>
    </source>
</evidence>
<dbReference type="SUPFAM" id="SSF53955">
    <property type="entry name" value="Lysozyme-like"/>
    <property type="match status" value="1"/>
</dbReference>
<protein>
    <recommendedName>
        <fullName evidence="5">N-acetylmuramidase</fullName>
    </recommendedName>
</protein>
<dbReference type="Proteomes" id="UP000000576">
    <property type="component" value="Chromosome"/>
</dbReference>
<reference evidence="3 4" key="1">
    <citation type="journal article" date="2002" name="Nature">
        <title>Comparison of the genomes of two Xanthomonas pathogens with differing host specificities.</title>
        <authorList>
            <person name="da Silva A.C."/>
            <person name="Ferro J.A."/>
            <person name="Reinach F.C."/>
            <person name="Farah C.S."/>
            <person name="Furlan L.R."/>
            <person name="Quaggio R.B."/>
            <person name="Monteiro-Vitorello C.B."/>
            <person name="Van Sluys M.A."/>
            <person name="Almeida N.F."/>
            <person name="Alves L.M."/>
            <person name="do Amaral A.M."/>
            <person name="Bertolini M.C."/>
            <person name="Camargo L.E."/>
            <person name="Camarotte G."/>
            <person name="Cannavan F."/>
            <person name="Cardozo J."/>
            <person name="Chambergo F."/>
            <person name="Ciapina L.P."/>
            <person name="Cicarelli R.M."/>
            <person name="Coutinho L.L."/>
            <person name="Cursino-Santos J.R."/>
            <person name="El-Dorry H."/>
            <person name="Faria J.B."/>
            <person name="Ferreira A.J."/>
            <person name="Ferreira R.C."/>
            <person name="Ferro M.I."/>
            <person name="Formighieri E.F."/>
            <person name="Franco M.C."/>
            <person name="Greggio C.C."/>
            <person name="Gruber A."/>
            <person name="Katsuyama A.M."/>
            <person name="Kishi L.T."/>
            <person name="Leite R.P."/>
            <person name="Lemos E.G."/>
            <person name="Lemos M.V."/>
            <person name="Locali E.C."/>
            <person name="Machado M.A."/>
            <person name="Madeira A.M."/>
            <person name="Martinez-Rossi N.M."/>
            <person name="Martins E.C."/>
            <person name="Meidanis J."/>
            <person name="Menck C.F."/>
            <person name="Miyaki C.Y."/>
            <person name="Moon D.H."/>
            <person name="Moreira L.M."/>
            <person name="Novo M.T."/>
            <person name="Okura V.K."/>
            <person name="Oliveira M.C."/>
            <person name="Oliveira V.R."/>
            <person name="Pereira H.A."/>
            <person name="Rossi A."/>
            <person name="Sena J.A."/>
            <person name="Silva C."/>
            <person name="de Souza R.F."/>
            <person name="Spinola L.A."/>
            <person name="Takita M.A."/>
            <person name="Tamura R.E."/>
            <person name="Teixeira E.C."/>
            <person name="Tezza R.I."/>
            <person name="Trindade dos Santos M."/>
            <person name="Truffi D."/>
            <person name="Tsai S.M."/>
            <person name="White F.F."/>
            <person name="Setubal J.C."/>
            <person name="Kitajima J.P."/>
        </authorList>
    </citation>
    <scope>NUCLEOTIDE SEQUENCE [LARGE SCALE GENOMIC DNA]</scope>
    <source>
        <strain evidence="3 4">306</strain>
    </source>
</reference>
<dbReference type="KEGG" id="xac:XAC1605"/>
<dbReference type="Pfam" id="PF05838">
    <property type="entry name" value="Glyco_hydro_108"/>
    <property type="match status" value="1"/>
</dbReference>
<feature type="domain" description="TtsA-like Glycoside hydrolase family 108" evidence="1">
    <location>
        <begin position="13"/>
        <end position="100"/>
    </location>
</feature>
<gene>
    <name evidence="3" type="ordered locus">XAC1605</name>
</gene>
<dbReference type="CDD" id="cd13926">
    <property type="entry name" value="N-acetylmuramidase_GH108"/>
    <property type="match status" value="1"/>
</dbReference>
<evidence type="ECO:0000313" key="3">
    <source>
        <dbReference type="EMBL" id="AAM36473.1"/>
    </source>
</evidence>
<sequence>MAPMADFNAFFPTLLKHEGGFVNDPVDPGGATNKGITLLTFKACAQDLLGIEPSLANLRALTDAQAGVIYKAQYWDRLRADQIALQPLANIVFDFYVNAGNNAIKLLQTVLNSQTGGKLVADGRMGPATFAALASSNQQDLYARYKAGRKDYYHRLVAARPPLGKFLKGWLARVDSFPDSV</sequence>
<dbReference type="AlphaFoldDB" id="A0AAI7ZEP2"/>
<accession>A0AAI7ZEP2</accession>
<name>A0AAI7ZEP2_XANAC</name>
<dbReference type="Pfam" id="PF09374">
    <property type="entry name" value="PG_binding_3"/>
    <property type="match status" value="1"/>
</dbReference>
<organism evidence="3 4">
    <name type="scientific">Xanthomonas axonopodis pv. citri (strain 306)</name>
    <dbReference type="NCBI Taxonomy" id="190486"/>
    <lineage>
        <taxon>Bacteria</taxon>
        <taxon>Pseudomonadati</taxon>
        <taxon>Pseudomonadota</taxon>
        <taxon>Gammaproteobacteria</taxon>
        <taxon>Lysobacterales</taxon>
        <taxon>Lysobacteraceae</taxon>
        <taxon>Xanthomonas</taxon>
    </lineage>
</organism>
<evidence type="ECO:0000259" key="1">
    <source>
        <dbReference type="Pfam" id="PF05838"/>
    </source>
</evidence>
<dbReference type="EMBL" id="AE008923">
    <property type="protein sequence ID" value="AAM36473.1"/>
    <property type="molecule type" value="Genomic_DNA"/>
</dbReference>
<dbReference type="InterPro" id="IPR008565">
    <property type="entry name" value="TtsA-like_GH18_dom"/>
</dbReference>
<dbReference type="InterPro" id="IPR018537">
    <property type="entry name" value="Peptidoglycan-bd_3"/>
</dbReference>
<proteinExistence type="predicted"/>
<evidence type="ECO:0008006" key="5">
    <source>
        <dbReference type="Google" id="ProtNLM"/>
    </source>
</evidence>
<dbReference type="InterPro" id="IPR023346">
    <property type="entry name" value="Lysozyme-like_dom_sf"/>
</dbReference>
<dbReference type="Gene3D" id="1.20.141.10">
    <property type="entry name" value="Chitosanase, subunit A, domain 1"/>
    <property type="match status" value="1"/>
</dbReference>
<evidence type="ECO:0000313" key="4">
    <source>
        <dbReference type="Proteomes" id="UP000000576"/>
    </source>
</evidence>
<feature type="domain" description="Peptidoglycan binding" evidence="2">
    <location>
        <begin position="102"/>
        <end position="173"/>
    </location>
</feature>